<comment type="caution">
    <text evidence="1">The sequence shown here is derived from an EMBL/GenBank/DDBJ whole genome shotgun (WGS) entry which is preliminary data.</text>
</comment>
<gene>
    <name evidence="1" type="ORF">GCM10010412_082500</name>
</gene>
<organism evidence="1 2">
    <name type="scientific">Nonomuraea recticatena</name>
    <dbReference type="NCBI Taxonomy" id="46178"/>
    <lineage>
        <taxon>Bacteria</taxon>
        <taxon>Bacillati</taxon>
        <taxon>Actinomycetota</taxon>
        <taxon>Actinomycetes</taxon>
        <taxon>Streptosporangiales</taxon>
        <taxon>Streptosporangiaceae</taxon>
        <taxon>Nonomuraea</taxon>
    </lineage>
</organism>
<proteinExistence type="predicted"/>
<reference evidence="1 2" key="1">
    <citation type="journal article" date="2019" name="Int. J. Syst. Evol. Microbiol.">
        <title>The Global Catalogue of Microorganisms (GCM) 10K type strain sequencing project: providing services to taxonomists for standard genome sequencing and annotation.</title>
        <authorList>
            <consortium name="The Broad Institute Genomics Platform"/>
            <consortium name="The Broad Institute Genome Sequencing Center for Infectious Disease"/>
            <person name="Wu L."/>
            <person name="Ma J."/>
        </authorList>
    </citation>
    <scope>NUCLEOTIDE SEQUENCE [LARGE SCALE GENOMIC DNA]</scope>
    <source>
        <strain evidence="1 2">JCM 6835</strain>
    </source>
</reference>
<keyword evidence="2" id="KW-1185">Reference proteome</keyword>
<name>A0ABN3T2M2_9ACTN</name>
<dbReference type="Proteomes" id="UP001501666">
    <property type="component" value="Unassembled WGS sequence"/>
</dbReference>
<dbReference type="RefSeq" id="WP_346154487.1">
    <property type="nucleotide sequence ID" value="NZ_BAAATE010000034.1"/>
</dbReference>
<accession>A0ABN3T2M2</accession>
<sequence length="94" mass="10203">MNGEHASASGCEVEMSFFGIDLGRCHWNAKHRITFTCARGCERDPLLVCDLHHEAASDLELNEVSVCRTCEAAGRADVPISLQSSEPLQEGASQ</sequence>
<dbReference type="EMBL" id="BAAATE010000034">
    <property type="protein sequence ID" value="GAA2691910.1"/>
    <property type="molecule type" value="Genomic_DNA"/>
</dbReference>
<evidence type="ECO:0000313" key="1">
    <source>
        <dbReference type="EMBL" id="GAA2691910.1"/>
    </source>
</evidence>
<protein>
    <submittedName>
        <fullName evidence="1">Uncharacterized protein</fullName>
    </submittedName>
</protein>
<evidence type="ECO:0000313" key="2">
    <source>
        <dbReference type="Proteomes" id="UP001501666"/>
    </source>
</evidence>